<feature type="region of interest" description="Disordered" evidence="1">
    <location>
        <begin position="462"/>
        <end position="487"/>
    </location>
</feature>
<reference evidence="4" key="1">
    <citation type="journal article" date="2019" name="bioRxiv">
        <title>Genomics, evolutionary history and diagnostics of the Alternaria alternata species group including apple and Asian pear pathotypes.</title>
        <authorList>
            <person name="Armitage A.D."/>
            <person name="Cockerton H.M."/>
            <person name="Sreenivasaprasad S."/>
            <person name="Woodhall J.W."/>
            <person name="Lane C.R."/>
            <person name="Harrison R.J."/>
            <person name="Clarkson J.P."/>
        </authorList>
    </citation>
    <scope>NUCLEOTIDE SEQUENCE [LARGE SCALE GENOMIC DNA]</scope>
    <source>
        <strain evidence="4">FERA 635</strain>
    </source>
</reference>
<feature type="domain" description="Helitron helicase-like" evidence="2">
    <location>
        <begin position="18"/>
        <end position="73"/>
    </location>
</feature>
<dbReference type="EMBL" id="PDXF01000201">
    <property type="protein sequence ID" value="RYN85204.1"/>
    <property type="molecule type" value="Genomic_DNA"/>
</dbReference>
<name>A0ABY0FNZ7_9PLEO</name>
<dbReference type="Proteomes" id="UP000293195">
    <property type="component" value="Unassembled WGS sequence"/>
</dbReference>
<gene>
    <name evidence="3" type="ORF">AA0119_g13303</name>
</gene>
<organism evidence="3 4">
    <name type="scientific">Alternaria tenuissima</name>
    <dbReference type="NCBI Taxonomy" id="119927"/>
    <lineage>
        <taxon>Eukaryota</taxon>
        <taxon>Fungi</taxon>
        <taxon>Dikarya</taxon>
        <taxon>Ascomycota</taxon>
        <taxon>Pezizomycotina</taxon>
        <taxon>Dothideomycetes</taxon>
        <taxon>Pleosporomycetidae</taxon>
        <taxon>Pleosporales</taxon>
        <taxon>Pleosporineae</taxon>
        <taxon>Pleosporaceae</taxon>
        <taxon>Alternaria</taxon>
        <taxon>Alternaria sect. Alternaria</taxon>
        <taxon>Alternaria alternata complex</taxon>
    </lineage>
</organism>
<sequence length="595" mass="68339">MPRYEEWKTATSARRARLAQDFVRDNPHLVAYYFHQRFELFKKHVIIPKFNVVDSWDRYEWQARGSTHSHGLYYCSGVPDPDKELGPGRSEFSIAQAAKYWGYHVSAMHPKPNPQSLLDEGSVLALPFEEMKWTFGELASILARCYEHRCTTGYCLRKDKNSGSEVCRFDAPWAIRLQPTFERPPTKLFLRFYAMRNHSRLNAYVRLLPLAWRANTDVQVCTSTSGVVQYMGVYAAKGETQSQSYKEIALQVLSYVKPNRSLLSFASRIISKLIGEREYSAQEVMHTLFGLPLVHCSRTVVNVDCRPEDAQTTSYTFRRGGDPNLDTTTDDTAAITQGISLYAKYKDRPTSLEDVCYLGFLLHFTHSGRQYKRRPKAKPCVLSFLPRYSIVAQPEEFVRVKLMLHHPFRNIRDVQILHGHVFTSYTSAYQACREECEHSLKDLYGNPDLGVEEEDPNLEPLEPVQESSFDELAGRRPGSGGELVDEDRIGERPSDRVKEWTAAQHVDPYGLDMRTHWPDATRDYLVGVTNTWFNTWSNTWSNTLQEKQRILYDLVVNHFQAFLDGQSPAQLLVQLDRQGGEVHGKRTLLNAFLGP</sequence>
<dbReference type="PANTHER" id="PTHR47642">
    <property type="entry name" value="ATP-DEPENDENT DNA HELICASE"/>
    <property type="match status" value="1"/>
</dbReference>
<evidence type="ECO:0000313" key="3">
    <source>
        <dbReference type="EMBL" id="RYN85204.1"/>
    </source>
</evidence>
<dbReference type="InterPro" id="IPR051055">
    <property type="entry name" value="PIF1_helicase"/>
</dbReference>
<dbReference type="InterPro" id="IPR025476">
    <property type="entry name" value="Helitron_helicase-like"/>
</dbReference>
<evidence type="ECO:0000259" key="2">
    <source>
        <dbReference type="Pfam" id="PF14214"/>
    </source>
</evidence>
<evidence type="ECO:0000313" key="4">
    <source>
        <dbReference type="Proteomes" id="UP000293195"/>
    </source>
</evidence>
<protein>
    <recommendedName>
        <fullName evidence="2">Helitron helicase-like domain-containing protein</fullName>
    </recommendedName>
</protein>
<dbReference type="PANTHER" id="PTHR47642:SF5">
    <property type="entry name" value="ATP-DEPENDENT DNA HELICASE"/>
    <property type="match status" value="1"/>
</dbReference>
<comment type="caution">
    <text evidence="3">The sequence shown here is derived from an EMBL/GenBank/DDBJ whole genome shotgun (WGS) entry which is preliminary data.</text>
</comment>
<dbReference type="Pfam" id="PF14214">
    <property type="entry name" value="Helitron_like_N"/>
    <property type="match status" value="1"/>
</dbReference>
<accession>A0ABY0FNZ7</accession>
<proteinExistence type="predicted"/>
<evidence type="ECO:0000256" key="1">
    <source>
        <dbReference type="SAM" id="MobiDB-lite"/>
    </source>
</evidence>
<keyword evidence="4" id="KW-1185">Reference proteome</keyword>